<dbReference type="AlphaFoldDB" id="A0A9N8WLR4"/>
<reference evidence="1" key="1">
    <citation type="submission" date="2021-06" db="EMBL/GenBank/DDBJ databases">
        <authorList>
            <person name="Kallberg Y."/>
            <person name="Tangrot J."/>
            <person name="Rosling A."/>
        </authorList>
    </citation>
    <scope>NUCLEOTIDE SEQUENCE</scope>
    <source>
        <strain evidence="1">MA453B</strain>
    </source>
</reference>
<accession>A0A9N8WLR4</accession>
<keyword evidence="2" id="KW-1185">Reference proteome</keyword>
<dbReference type="Proteomes" id="UP000789405">
    <property type="component" value="Unassembled WGS sequence"/>
</dbReference>
<proteinExistence type="predicted"/>
<dbReference type="EMBL" id="CAJVPY010000738">
    <property type="protein sequence ID" value="CAG8489769.1"/>
    <property type="molecule type" value="Genomic_DNA"/>
</dbReference>
<comment type="caution">
    <text evidence="1">The sequence shown here is derived from an EMBL/GenBank/DDBJ whole genome shotgun (WGS) entry which is preliminary data.</text>
</comment>
<gene>
    <name evidence="1" type="ORF">DERYTH_LOCUS2354</name>
</gene>
<dbReference type="OrthoDB" id="2484536at2759"/>
<sequence>MMKVCKSNGNIKENDDNDRGCMLVSSISLGEIFRNEVKLNNLPEINGRINSIENVESEDDLEIKMVIGNDIINNMKTVEQAMNTINGIIIPKVADDEIMTRRGSNYAKLIGYNHKAKSKRNRLKVQKSCDNWNLE</sequence>
<evidence type="ECO:0000313" key="2">
    <source>
        <dbReference type="Proteomes" id="UP000789405"/>
    </source>
</evidence>
<evidence type="ECO:0000313" key="1">
    <source>
        <dbReference type="EMBL" id="CAG8489769.1"/>
    </source>
</evidence>
<protein>
    <submittedName>
        <fullName evidence="1">1888_t:CDS:1</fullName>
    </submittedName>
</protein>
<organism evidence="1 2">
    <name type="scientific">Dentiscutata erythropus</name>
    <dbReference type="NCBI Taxonomy" id="1348616"/>
    <lineage>
        <taxon>Eukaryota</taxon>
        <taxon>Fungi</taxon>
        <taxon>Fungi incertae sedis</taxon>
        <taxon>Mucoromycota</taxon>
        <taxon>Glomeromycotina</taxon>
        <taxon>Glomeromycetes</taxon>
        <taxon>Diversisporales</taxon>
        <taxon>Gigasporaceae</taxon>
        <taxon>Dentiscutata</taxon>
    </lineage>
</organism>
<name>A0A9N8WLR4_9GLOM</name>